<evidence type="ECO:0000313" key="10">
    <source>
        <dbReference type="EMBL" id="OHV29326.1"/>
    </source>
</evidence>
<dbReference type="OrthoDB" id="9808041at2"/>
<dbReference type="UniPathway" id="UPA00077">
    <property type="reaction ID" value="UER00155"/>
</dbReference>
<keyword evidence="11" id="KW-1185">Reference proteome</keyword>
<name>A0A1S1Q6V4_9ACTN</name>
<protein>
    <recommendedName>
        <fullName evidence="3">2-amino-4-hydroxy-6-hydroxymethyldihydropteridine diphosphokinase</fullName>
        <ecNumber evidence="3">2.7.6.3</ecNumber>
    </recommendedName>
</protein>
<dbReference type="PROSITE" id="PS00794">
    <property type="entry name" value="HPPK"/>
    <property type="match status" value="1"/>
</dbReference>
<evidence type="ECO:0000256" key="6">
    <source>
        <dbReference type="ARBA" id="ARBA00022777"/>
    </source>
</evidence>
<comment type="catalytic activity">
    <reaction evidence="1">
        <text>6-hydroxymethyl-7,8-dihydropterin + ATP = (7,8-dihydropterin-6-yl)methyl diphosphate + AMP + H(+)</text>
        <dbReference type="Rhea" id="RHEA:11412"/>
        <dbReference type="ChEBI" id="CHEBI:15378"/>
        <dbReference type="ChEBI" id="CHEBI:30616"/>
        <dbReference type="ChEBI" id="CHEBI:44841"/>
        <dbReference type="ChEBI" id="CHEBI:72950"/>
        <dbReference type="ChEBI" id="CHEBI:456215"/>
        <dbReference type="EC" id="2.7.6.3"/>
    </reaction>
</comment>
<evidence type="ECO:0000313" key="11">
    <source>
        <dbReference type="Proteomes" id="UP000179627"/>
    </source>
</evidence>
<evidence type="ECO:0000256" key="8">
    <source>
        <dbReference type="ARBA" id="ARBA00022909"/>
    </source>
</evidence>
<dbReference type="PANTHER" id="PTHR43071">
    <property type="entry name" value="2-AMINO-4-HYDROXY-6-HYDROXYMETHYLDIHYDROPTERIDINE PYROPHOSPHOKINASE"/>
    <property type="match status" value="1"/>
</dbReference>
<evidence type="ECO:0000256" key="3">
    <source>
        <dbReference type="ARBA" id="ARBA00013253"/>
    </source>
</evidence>
<dbReference type="Pfam" id="PF01288">
    <property type="entry name" value="HPPK"/>
    <property type="match status" value="1"/>
</dbReference>
<keyword evidence="4" id="KW-0808">Transferase</keyword>
<dbReference type="Proteomes" id="UP000179627">
    <property type="component" value="Unassembled WGS sequence"/>
</dbReference>
<dbReference type="NCBIfam" id="TIGR01498">
    <property type="entry name" value="folK"/>
    <property type="match status" value="1"/>
</dbReference>
<dbReference type="PANTHER" id="PTHR43071:SF1">
    <property type="entry name" value="2-AMINO-4-HYDROXY-6-HYDROXYMETHYLDIHYDROPTERIDINE PYROPHOSPHOKINASE"/>
    <property type="match status" value="1"/>
</dbReference>
<dbReference type="GO" id="GO:0005524">
    <property type="term" value="F:ATP binding"/>
    <property type="evidence" value="ECO:0007669"/>
    <property type="project" value="UniProtKB-KW"/>
</dbReference>
<proteinExistence type="predicted"/>
<sequence length="178" mass="18404">MSPAGGGHAVVAIGSNIGDRLAFLRGAVAQLDATLGVHATSPVYETEPVGGPDQDDYLNAVVLVGAAEPASLLAAARAAEEAAARVRTVRWGPRTLDVDIIACGDTRSDDPDILLPHPRAHERLFVCVPWLDVEPQASLVGHGPVADLVARLLAVPGTAAPRRTALDLPAGNTPGPRR</sequence>
<evidence type="ECO:0000256" key="1">
    <source>
        <dbReference type="ARBA" id="ARBA00000198"/>
    </source>
</evidence>
<dbReference type="EMBL" id="MBLM01000163">
    <property type="protein sequence ID" value="OHV29326.1"/>
    <property type="molecule type" value="Genomic_DNA"/>
</dbReference>
<dbReference type="InterPro" id="IPR000550">
    <property type="entry name" value="Hppk"/>
</dbReference>
<dbReference type="CDD" id="cd00483">
    <property type="entry name" value="HPPK"/>
    <property type="match status" value="1"/>
</dbReference>
<dbReference type="GO" id="GO:0003848">
    <property type="term" value="F:2-amino-4-hydroxy-6-hydroxymethyldihydropteridine diphosphokinase activity"/>
    <property type="evidence" value="ECO:0007669"/>
    <property type="project" value="UniProtKB-EC"/>
</dbReference>
<evidence type="ECO:0000256" key="5">
    <source>
        <dbReference type="ARBA" id="ARBA00022741"/>
    </source>
</evidence>
<dbReference type="GO" id="GO:0016301">
    <property type="term" value="F:kinase activity"/>
    <property type="evidence" value="ECO:0007669"/>
    <property type="project" value="UniProtKB-KW"/>
</dbReference>
<dbReference type="Gene3D" id="3.30.70.560">
    <property type="entry name" value="7,8-Dihydro-6-hydroxymethylpterin-pyrophosphokinase HPPK"/>
    <property type="match status" value="1"/>
</dbReference>
<keyword evidence="7" id="KW-0067">ATP-binding</keyword>
<organism evidence="10 11">
    <name type="scientific">Parafrankia colletiae</name>
    <dbReference type="NCBI Taxonomy" id="573497"/>
    <lineage>
        <taxon>Bacteria</taxon>
        <taxon>Bacillati</taxon>
        <taxon>Actinomycetota</taxon>
        <taxon>Actinomycetes</taxon>
        <taxon>Frankiales</taxon>
        <taxon>Frankiaceae</taxon>
        <taxon>Parafrankia</taxon>
    </lineage>
</organism>
<dbReference type="GO" id="GO:0046654">
    <property type="term" value="P:tetrahydrofolate biosynthetic process"/>
    <property type="evidence" value="ECO:0007669"/>
    <property type="project" value="UniProtKB-UniPathway"/>
</dbReference>
<dbReference type="RefSeq" id="WP_071090932.1">
    <property type="nucleotide sequence ID" value="NZ_MBLM01000163.1"/>
</dbReference>
<accession>A0A1S1Q6V4</accession>
<gene>
    <name evidence="10" type="ORF">CC117_08140</name>
</gene>
<dbReference type="EC" id="2.7.6.3" evidence="3"/>
<feature type="domain" description="7,8-dihydro-6-hydroxymethylpterin-pyrophosphokinase" evidence="9">
    <location>
        <begin position="90"/>
        <end position="101"/>
    </location>
</feature>
<evidence type="ECO:0000259" key="9">
    <source>
        <dbReference type="PROSITE" id="PS00794"/>
    </source>
</evidence>
<dbReference type="InterPro" id="IPR035907">
    <property type="entry name" value="Hppk_sf"/>
</dbReference>
<keyword evidence="6 10" id="KW-0418">Kinase</keyword>
<keyword evidence="5" id="KW-0547">Nucleotide-binding</keyword>
<dbReference type="AlphaFoldDB" id="A0A1S1Q6V4"/>
<keyword evidence="8" id="KW-0289">Folate biosynthesis</keyword>
<evidence type="ECO:0000256" key="4">
    <source>
        <dbReference type="ARBA" id="ARBA00022679"/>
    </source>
</evidence>
<comment type="caution">
    <text evidence="10">The sequence shown here is derived from an EMBL/GenBank/DDBJ whole genome shotgun (WGS) entry which is preliminary data.</text>
</comment>
<evidence type="ECO:0000256" key="2">
    <source>
        <dbReference type="ARBA" id="ARBA00005051"/>
    </source>
</evidence>
<dbReference type="GO" id="GO:0046656">
    <property type="term" value="P:folic acid biosynthetic process"/>
    <property type="evidence" value="ECO:0007669"/>
    <property type="project" value="UniProtKB-KW"/>
</dbReference>
<reference evidence="11" key="1">
    <citation type="submission" date="2016-07" db="EMBL/GenBank/DDBJ databases">
        <title>Sequence Frankia sp. strain CcI1.17.</title>
        <authorList>
            <person name="Ghodhbane-Gtari F."/>
            <person name="Swanson E."/>
            <person name="Gueddou A."/>
            <person name="Morris K."/>
            <person name="Hezbri K."/>
            <person name="Ktari A."/>
            <person name="Nouioui I."/>
            <person name="Abebe-Akele F."/>
            <person name="Simpson S."/>
            <person name="Thomas K."/>
            <person name="Gtari M."/>
            <person name="Tisa L.S."/>
            <person name="Hurst S."/>
        </authorList>
    </citation>
    <scope>NUCLEOTIDE SEQUENCE [LARGE SCALE GENOMIC DNA]</scope>
    <source>
        <strain evidence="11">Cc1.17</strain>
    </source>
</reference>
<comment type="pathway">
    <text evidence="2">Cofactor biosynthesis; tetrahydrofolate biosynthesis; 2-amino-4-hydroxy-6-hydroxymethyl-7,8-dihydropteridine diphosphate from 7,8-dihydroneopterin triphosphate: step 4/4.</text>
</comment>
<dbReference type="SUPFAM" id="SSF55083">
    <property type="entry name" value="6-hydroxymethyl-7,8-dihydropterin pyrophosphokinase, HPPK"/>
    <property type="match status" value="1"/>
</dbReference>
<evidence type="ECO:0000256" key="7">
    <source>
        <dbReference type="ARBA" id="ARBA00022840"/>
    </source>
</evidence>